<evidence type="ECO:0000313" key="1">
    <source>
        <dbReference type="EMBL" id="KAH6943853.1"/>
    </source>
</evidence>
<proteinExistence type="predicted"/>
<name>A0ACB7TA65_HYAAI</name>
<comment type="caution">
    <text evidence="1">The sequence shown here is derived from an EMBL/GenBank/DDBJ whole genome shotgun (WGS) entry which is preliminary data.</text>
</comment>
<gene>
    <name evidence="1" type="ORF">HPB50_000170</name>
</gene>
<dbReference type="Proteomes" id="UP000821845">
    <property type="component" value="Chromosome 1"/>
</dbReference>
<reference evidence="1" key="1">
    <citation type="submission" date="2020-05" db="EMBL/GenBank/DDBJ databases">
        <title>Large-scale comparative analyses of tick genomes elucidate their genetic diversity and vector capacities.</title>
        <authorList>
            <person name="Jia N."/>
            <person name="Wang J."/>
            <person name="Shi W."/>
            <person name="Du L."/>
            <person name="Sun Y."/>
            <person name="Zhan W."/>
            <person name="Jiang J."/>
            <person name="Wang Q."/>
            <person name="Zhang B."/>
            <person name="Ji P."/>
            <person name="Sakyi L.B."/>
            <person name="Cui X."/>
            <person name="Yuan T."/>
            <person name="Jiang B."/>
            <person name="Yang W."/>
            <person name="Lam T.T.-Y."/>
            <person name="Chang Q."/>
            <person name="Ding S."/>
            <person name="Wang X."/>
            <person name="Zhu J."/>
            <person name="Ruan X."/>
            <person name="Zhao L."/>
            <person name="Wei J."/>
            <person name="Que T."/>
            <person name="Du C."/>
            <person name="Cheng J."/>
            <person name="Dai P."/>
            <person name="Han X."/>
            <person name="Huang E."/>
            <person name="Gao Y."/>
            <person name="Liu J."/>
            <person name="Shao H."/>
            <person name="Ye R."/>
            <person name="Li L."/>
            <person name="Wei W."/>
            <person name="Wang X."/>
            <person name="Wang C."/>
            <person name="Yang T."/>
            <person name="Huo Q."/>
            <person name="Li W."/>
            <person name="Guo W."/>
            <person name="Chen H."/>
            <person name="Zhou L."/>
            <person name="Ni X."/>
            <person name="Tian J."/>
            <person name="Zhou Y."/>
            <person name="Sheng Y."/>
            <person name="Liu T."/>
            <person name="Pan Y."/>
            <person name="Xia L."/>
            <person name="Li J."/>
            <person name="Zhao F."/>
            <person name="Cao W."/>
        </authorList>
    </citation>
    <scope>NUCLEOTIDE SEQUENCE</scope>
    <source>
        <strain evidence="1">Hyas-2018</strain>
    </source>
</reference>
<keyword evidence="2" id="KW-1185">Reference proteome</keyword>
<dbReference type="EMBL" id="CM023481">
    <property type="protein sequence ID" value="KAH6943853.1"/>
    <property type="molecule type" value="Genomic_DNA"/>
</dbReference>
<accession>A0ACB7TA65</accession>
<protein>
    <submittedName>
        <fullName evidence="1">Uncharacterized protein</fullName>
    </submittedName>
</protein>
<evidence type="ECO:0000313" key="2">
    <source>
        <dbReference type="Proteomes" id="UP000821845"/>
    </source>
</evidence>
<sequence>MGTLKKKRNVIRSQRHASPTTRTSSSAALPRSTSKREEDAEAEFESVLEYSDRIATCVVRLELRKNGASQNETTSHEIPAVRTQRTKLPKREFEIMGMSDHAETATDKRVIRDQEANGRYIYEVKLPCKNEVDLADNRAVAEKHFQHLTRRLLKAPNLLEEYDNEMRWLLAEGVAKNAREETHNDGQRIYYIPHQPVLREQYNYEAADRFLAQEANLSMKIWKSDPRGPASHNGHCHGVGGSGRHCSRYECRGSRLPDEDDTKSAITRKHRSLVIDVRLKSGIELEQRKEIGVLTTRFSKEDDLIDLTRFSCASKVERVTGWIFRFLKNIRTKDRTSEPLTAAQIKPALVYWLKRAQSSAFSSKFERNASGGSRISPLKEFQLWTDDNGPLRIPTVLAEVEAVINSRPLTHIHDDPNDGPPLTPASFITGKRLTALPAAEKRELEPDALSLRALWKTRKQMFNAF</sequence>
<organism evidence="1 2">
    <name type="scientific">Hyalomma asiaticum</name>
    <name type="common">Tick</name>
    <dbReference type="NCBI Taxonomy" id="266040"/>
    <lineage>
        <taxon>Eukaryota</taxon>
        <taxon>Metazoa</taxon>
        <taxon>Ecdysozoa</taxon>
        <taxon>Arthropoda</taxon>
        <taxon>Chelicerata</taxon>
        <taxon>Arachnida</taxon>
        <taxon>Acari</taxon>
        <taxon>Parasitiformes</taxon>
        <taxon>Ixodida</taxon>
        <taxon>Ixodoidea</taxon>
        <taxon>Ixodidae</taxon>
        <taxon>Hyalomminae</taxon>
        <taxon>Hyalomma</taxon>
    </lineage>
</organism>